<protein>
    <recommendedName>
        <fullName evidence="2">UPF0102 protein A2932_02120</fullName>
    </recommendedName>
</protein>
<dbReference type="Proteomes" id="UP000179153">
    <property type="component" value="Unassembled WGS sequence"/>
</dbReference>
<name>A0A1G2HGB5_9BACT</name>
<evidence type="ECO:0000313" key="4">
    <source>
        <dbReference type="Proteomes" id="UP000179153"/>
    </source>
</evidence>
<evidence type="ECO:0000256" key="2">
    <source>
        <dbReference type="HAMAP-Rule" id="MF_00048"/>
    </source>
</evidence>
<dbReference type="InterPro" id="IPR003509">
    <property type="entry name" value="UPF0102_YraN-like"/>
</dbReference>
<dbReference type="PANTHER" id="PTHR34039:SF1">
    <property type="entry name" value="UPF0102 PROTEIN YRAN"/>
    <property type="match status" value="1"/>
</dbReference>
<accession>A0A1G2HGB5</accession>
<comment type="similarity">
    <text evidence="1 2">Belongs to the UPF0102 family.</text>
</comment>
<dbReference type="SUPFAM" id="SSF52980">
    <property type="entry name" value="Restriction endonuclease-like"/>
    <property type="match status" value="1"/>
</dbReference>
<dbReference type="STRING" id="1802163.A2932_02120"/>
<comment type="caution">
    <text evidence="3">The sequence shown here is derived from an EMBL/GenBank/DDBJ whole genome shotgun (WGS) entry which is preliminary data.</text>
</comment>
<dbReference type="InterPro" id="IPR011856">
    <property type="entry name" value="tRNA_endonuc-like_dom_sf"/>
</dbReference>
<evidence type="ECO:0000313" key="3">
    <source>
        <dbReference type="EMBL" id="OGZ61291.1"/>
    </source>
</evidence>
<dbReference type="InterPro" id="IPR011335">
    <property type="entry name" value="Restrct_endonuc-II-like"/>
</dbReference>
<dbReference type="GO" id="GO:0003676">
    <property type="term" value="F:nucleic acid binding"/>
    <property type="evidence" value="ECO:0007669"/>
    <property type="project" value="InterPro"/>
</dbReference>
<proteinExistence type="inferred from homology"/>
<reference evidence="3 4" key="1">
    <citation type="journal article" date="2016" name="Nat. Commun.">
        <title>Thousands of microbial genomes shed light on interconnected biogeochemical processes in an aquifer system.</title>
        <authorList>
            <person name="Anantharaman K."/>
            <person name="Brown C.T."/>
            <person name="Hug L.A."/>
            <person name="Sharon I."/>
            <person name="Castelle C.J."/>
            <person name="Probst A.J."/>
            <person name="Thomas B.C."/>
            <person name="Singh A."/>
            <person name="Wilkins M.J."/>
            <person name="Karaoz U."/>
            <person name="Brodie E.L."/>
            <person name="Williams K.H."/>
            <person name="Hubbard S.S."/>
            <person name="Banfield J.F."/>
        </authorList>
    </citation>
    <scope>NUCLEOTIDE SEQUENCE [LARGE SCALE GENOMIC DNA]</scope>
</reference>
<dbReference type="HAMAP" id="MF_00048">
    <property type="entry name" value="UPF0102"/>
    <property type="match status" value="1"/>
</dbReference>
<evidence type="ECO:0000256" key="1">
    <source>
        <dbReference type="ARBA" id="ARBA00006738"/>
    </source>
</evidence>
<dbReference type="EMBL" id="MHOI01000021">
    <property type="protein sequence ID" value="OGZ61291.1"/>
    <property type="molecule type" value="Genomic_DNA"/>
</dbReference>
<organism evidence="3 4">
    <name type="scientific">Candidatus Spechtbacteria bacterium RIFCSPLOWO2_01_FULL_46_10</name>
    <dbReference type="NCBI Taxonomy" id="1802163"/>
    <lineage>
        <taxon>Bacteria</taxon>
        <taxon>Candidatus Spechtiibacteriota</taxon>
    </lineage>
</organism>
<dbReference type="PANTHER" id="PTHR34039">
    <property type="entry name" value="UPF0102 PROTEIN YRAN"/>
    <property type="match status" value="1"/>
</dbReference>
<dbReference type="AlphaFoldDB" id="A0A1G2HGB5"/>
<gene>
    <name evidence="3" type="ORF">A2932_02120</name>
</gene>
<dbReference type="Gene3D" id="3.40.1350.10">
    <property type="match status" value="1"/>
</dbReference>
<sequence>MKSEKRKTGDIAEDLVIKYARGRGWKILARNFQKPWGEIDIIAAEVSRLRRKKTILFIEVKAQTCPVSVDFRTEFHFTADKQQKLIRTAHSYLLQNKYSENTDYRFDLAAVELNQLQKVGHLRYYRNAIDAR</sequence>
<dbReference type="Pfam" id="PF02021">
    <property type="entry name" value="UPF0102"/>
    <property type="match status" value="1"/>
</dbReference>